<evidence type="ECO:0000313" key="3">
    <source>
        <dbReference type="Proteomes" id="UP001601058"/>
    </source>
</evidence>
<keyword evidence="3" id="KW-1185">Reference proteome</keyword>
<organism evidence="2 3">
    <name type="scientific">Cytobacillus mangrovibacter</name>
    <dbReference type="NCBI Taxonomy" id="3299024"/>
    <lineage>
        <taxon>Bacteria</taxon>
        <taxon>Bacillati</taxon>
        <taxon>Bacillota</taxon>
        <taxon>Bacilli</taxon>
        <taxon>Bacillales</taxon>
        <taxon>Bacillaceae</taxon>
        <taxon>Cytobacillus</taxon>
    </lineage>
</organism>
<keyword evidence="1" id="KW-0175">Coiled coil</keyword>
<comment type="caution">
    <text evidence="2">The sequence shown here is derived from an EMBL/GenBank/DDBJ whole genome shotgun (WGS) entry which is preliminary data.</text>
</comment>
<name>A0ABW6K1B2_9BACI</name>
<proteinExistence type="predicted"/>
<evidence type="ECO:0000313" key="2">
    <source>
        <dbReference type="EMBL" id="MFE8697964.1"/>
    </source>
</evidence>
<feature type="coiled-coil region" evidence="1">
    <location>
        <begin position="10"/>
        <end position="37"/>
    </location>
</feature>
<sequence>MPKNSHKNFLMKVFRKLEQQENEIERYKTALEEIAYHVATPIGENENYETTAYEFIDISKRALGY</sequence>
<evidence type="ECO:0000256" key="1">
    <source>
        <dbReference type="SAM" id="Coils"/>
    </source>
</evidence>
<protein>
    <submittedName>
        <fullName evidence="2">Uncharacterized protein</fullName>
    </submittedName>
</protein>
<dbReference type="Proteomes" id="UP001601058">
    <property type="component" value="Unassembled WGS sequence"/>
</dbReference>
<dbReference type="RefSeq" id="WP_389221905.1">
    <property type="nucleotide sequence ID" value="NZ_JBIACJ010000009.1"/>
</dbReference>
<reference evidence="2 3" key="1">
    <citation type="submission" date="2024-08" db="EMBL/GenBank/DDBJ databases">
        <title>Two novel Cytobacillus novel species.</title>
        <authorList>
            <person name="Liu G."/>
        </authorList>
    </citation>
    <scope>NUCLEOTIDE SEQUENCE [LARGE SCALE GENOMIC DNA]</scope>
    <source>
        <strain evidence="2 3">FJAT-53684</strain>
    </source>
</reference>
<accession>A0ABW6K1B2</accession>
<gene>
    <name evidence="2" type="ORF">ACFYKT_16605</name>
</gene>
<dbReference type="EMBL" id="JBIACJ010000009">
    <property type="protein sequence ID" value="MFE8697964.1"/>
    <property type="molecule type" value="Genomic_DNA"/>
</dbReference>